<reference evidence="1" key="1">
    <citation type="submission" date="2004-02" db="EMBL/GenBank/DDBJ databases">
        <title>Subunit composition of the rotenone-sensitive NADH:ubiquinone oxidoreductase complex I from green alga Chlamydomonas reinhardtii.</title>
        <authorList>
            <person name="Cardol P."/>
            <person name="Vanrobaeys F."/>
            <person name="Devreese B."/>
            <person name="Van Beeumen J."/>
            <person name="Matagne R.F."/>
            <person name="Remacle C."/>
        </authorList>
    </citation>
    <scope>NUCLEOTIDE SEQUENCE</scope>
</reference>
<evidence type="ECO:0007829" key="3">
    <source>
        <dbReference type="PDB" id="9F5Y"/>
    </source>
</evidence>
<dbReference type="EC" id="1.6.99.3" evidence="1"/>
<keyword evidence="1" id="KW-0830">Ubiquinone</keyword>
<protein>
    <submittedName>
        <fullName evidence="1">Mitochondrial NADH:ubiquinone oxidoreductase 9 kDa subunit</fullName>
        <ecNumber evidence="1">1.6.5.3</ecNumber>
        <ecNumber evidence="1">1.6.99.3</ecNumber>
    </submittedName>
</protein>
<evidence type="ECO:0000313" key="1">
    <source>
        <dbReference type="EMBL" id="AAS58498.1"/>
    </source>
</evidence>
<dbReference type="AlphaFoldDB" id="Q6QAY5"/>
<dbReference type="KEGG" id="cre:CHLRE_08g378550v5"/>
<dbReference type="BioCyc" id="CHLAMY:CHLREDRAFT_191146-MONOMER"/>
<dbReference type="PDB" id="9F62">
    <property type="method" value="EM"/>
    <property type="resolution" value="5.44 A"/>
    <property type="chains" value="5w/w=1-109"/>
</dbReference>
<dbReference type="RefSeq" id="XP_001694363.2">
    <property type="nucleotide sequence ID" value="XM_001694311.2"/>
</dbReference>
<dbReference type="EC" id="1.6.5.3" evidence="1"/>
<dbReference type="ExpressionAtlas" id="Q6QAY5">
    <property type="expression patterns" value="baseline and differential"/>
</dbReference>
<proteinExistence type="evidence at protein level"/>
<dbReference type="HOGENOM" id="CLU_2187655_0_0_1"/>
<dbReference type="SMR" id="Q6QAY5"/>
<sequence length="109" mass="12146">MASVLRQLGLQALRSVQPQAQQQTQLALRRGMGGYAKPKVDTSLDHVFGDNSNKLNYNFEPMGMGSLFIRTMVMVGVFFFPVFIMINDDYKYTSFLDKVAAAKAAKSSE</sequence>
<dbReference type="EMDB" id="EMD-50203"/>
<dbReference type="OrthoDB" id="546025at2759"/>
<keyword evidence="2 3" id="KW-0002">3D-structure</keyword>
<dbReference type="GeneID" id="5719902"/>
<dbReference type="PDB" id="9F5X">
    <property type="method" value="EM"/>
    <property type="resolution" value="2.82 A"/>
    <property type="chains" value="w=1-109"/>
</dbReference>
<dbReference type="EMBL" id="AY549569">
    <property type="protein sequence ID" value="AAS58498.1"/>
    <property type="molecule type" value="mRNA"/>
</dbReference>
<dbReference type="EMDB" id="EMD-50210"/>
<keyword evidence="1" id="KW-0560">Oxidoreductase</keyword>
<reference evidence="2 3" key="2">
    <citation type="journal article" date="2025" name="Science">
        <title>In-cell architecture of the mitochondrial respiratory chain.</title>
        <authorList>
            <person name="Waltz F."/>
            <person name="Righetto R.D."/>
            <person name="Lamm L."/>
            <person name="Salinas-Giege T."/>
            <person name="Kelley R."/>
            <person name="Zhang X."/>
            <person name="Obr M."/>
            <person name="Khavnekar S."/>
            <person name="Kotecha A."/>
            <person name="Engel B.D."/>
        </authorList>
    </citation>
    <scope>STRUCTURE BY ELECTRON MICROSCOPY (2.51 ANGSTROMS)</scope>
</reference>
<accession>Q6QAY5</accession>
<dbReference type="PDB" id="9F5Y">
    <property type="method" value="EM"/>
    <property type="resolution" value="2.51 A"/>
    <property type="chains" value="w=1-109"/>
</dbReference>
<dbReference type="EMDB" id="EMD-50202"/>
<dbReference type="GO" id="GO:0016491">
    <property type="term" value="F:oxidoreductase activity"/>
    <property type="evidence" value="ECO:0007669"/>
    <property type="project" value="UniProtKB-KW"/>
</dbReference>
<evidence type="ECO:0007829" key="2">
    <source>
        <dbReference type="PDB" id="9F5X"/>
    </source>
</evidence>
<name>Q6QAY5_CHLRE</name>
<organism evidence="1">
    <name type="scientific">Chlamydomonas reinhardtii</name>
    <name type="common">Chlamydomonas smithii</name>
    <dbReference type="NCBI Taxonomy" id="3055"/>
    <lineage>
        <taxon>Eukaryota</taxon>
        <taxon>Viridiplantae</taxon>
        <taxon>Chlorophyta</taxon>
        <taxon>core chlorophytes</taxon>
        <taxon>Chlorophyceae</taxon>
        <taxon>CS clade</taxon>
        <taxon>Chlamydomonadales</taxon>
        <taxon>Chlamydomonadaceae</taxon>
        <taxon>Chlamydomonas</taxon>
    </lineage>
</organism>